<protein>
    <submittedName>
        <fullName evidence="1">Uncharacterized protein</fullName>
    </submittedName>
</protein>
<reference evidence="1 2" key="1">
    <citation type="submission" date="2019-08" db="EMBL/GenBank/DDBJ databases">
        <title>A chromosome-level genome assembly, high-density linkage maps, and genome scans reveal the genomic architecture of hybrid incompatibilities underlying speciation via character displacement in darters (Percidae: Etheostominae).</title>
        <authorList>
            <person name="Moran R.L."/>
            <person name="Catchen J.M."/>
            <person name="Fuller R.C."/>
        </authorList>
    </citation>
    <scope>NUCLEOTIDE SEQUENCE [LARGE SCALE GENOMIC DNA]</scope>
    <source>
        <strain evidence="1">EspeVRDwgs_2016</strain>
        <tissue evidence="1">Muscle</tissue>
    </source>
</reference>
<evidence type="ECO:0000313" key="2">
    <source>
        <dbReference type="Proteomes" id="UP000327493"/>
    </source>
</evidence>
<dbReference type="AlphaFoldDB" id="A0A5J5D5S7"/>
<organism evidence="1 2">
    <name type="scientific">Etheostoma spectabile</name>
    <name type="common">orangethroat darter</name>
    <dbReference type="NCBI Taxonomy" id="54343"/>
    <lineage>
        <taxon>Eukaryota</taxon>
        <taxon>Metazoa</taxon>
        <taxon>Chordata</taxon>
        <taxon>Craniata</taxon>
        <taxon>Vertebrata</taxon>
        <taxon>Euteleostomi</taxon>
        <taxon>Actinopterygii</taxon>
        <taxon>Neopterygii</taxon>
        <taxon>Teleostei</taxon>
        <taxon>Neoteleostei</taxon>
        <taxon>Acanthomorphata</taxon>
        <taxon>Eupercaria</taxon>
        <taxon>Perciformes</taxon>
        <taxon>Percoidei</taxon>
        <taxon>Percidae</taxon>
        <taxon>Etheostomatinae</taxon>
        <taxon>Etheostoma</taxon>
    </lineage>
</organism>
<sequence>MSEKGMRPSNPSSFCYGTTAVQDDAAPGTQEYIMLRQDSIHSADIRSKGSPFRAKCHEIFCCPLKQAVHKESTEPEVYDHKTSCCLIA</sequence>
<proteinExistence type="predicted"/>
<keyword evidence="2" id="KW-1185">Reference proteome</keyword>
<dbReference type="Proteomes" id="UP000327493">
    <property type="component" value="Chromosome 10"/>
</dbReference>
<accession>A0A5J5D5S7</accession>
<name>A0A5J5D5S7_9PERO</name>
<dbReference type="EMBL" id="VOFY01000010">
    <property type="protein sequence ID" value="KAA8588779.1"/>
    <property type="molecule type" value="Genomic_DNA"/>
</dbReference>
<comment type="caution">
    <text evidence="1">The sequence shown here is derived from an EMBL/GenBank/DDBJ whole genome shotgun (WGS) entry which is preliminary data.</text>
</comment>
<gene>
    <name evidence="1" type="ORF">FQN60_010124</name>
</gene>
<evidence type="ECO:0000313" key="1">
    <source>
        <dbReference type="EMBL" id="KAA8588779.1"/>
    </source>
</evidence>